<proteinExistence type="predicted"/>
<evidence type="ECO:0000256" key="10">
    <source>
        <dbReference type="ARBA" id="ARBA00023237"/>
    </source>
</evidence>
<keyword evidence="3" id="KW-0813">Transport</keyword>
<dbReference type="Proteomes" id="UP000014400">
    <property type="component" value="Unassembled WGS sequence"/>
</dbReference>
<dbReference type="InterPro" id="IPR023614">
    <property type="entry name" value="Porin_dom_sf"/>
</dbReference>
<dbReference type="GO" id="GO:0006811">
    <property type="term" value="P:monoatomic ion transport"/>
    <property type="evidence" value="ECO:0007669"/>
    <property type="project" value="UniProtKB-KW"/>
</dbReference>
<keyword evidence="4" id="KW-1134">Transmembrane beta strand</keyword>
<comment type="caution">
    <text evidence="13">The sequence shown here is derived from an EMBL/GenBank/DDBJ whole genome shotgun (WGS) entry which is preliminary data.</text>
</comment>
<keyword evidence="10" id="KW-0998">Cell outer membrane</keyword>
<keyword evidence="9" id="KW-0472">Membrane</keyword>
<dbReference type="RefSeq" id="WP_016474327.1">
    <property type="nucleotide sequence ID" value="NZ_KE150480.1"/>
</dbReference>
<sequence length="374" mass="39462">MKKTLAALAVLGAFAGSAAAADVQLYGVVDEGFIYTNTKVTDQKSDNQFQLGSGLNLGSRWGLKGTEDLGNGYKVGFKLESGFNADTGTLQENRLFRREAGLTLYGPFGSLGFGRFGGIASAAGTYDLIGYVDSFDGGDNNVWGFAASSRYDNVVAYQTPRFAGLQLTAQYSFKTDSSATAATYSGDEGTSAAKRYASIGVSGDYGAAQFAAGYELTKYGANTSGIREIADKDGSLVFVGGNYNFEVVRVYAEAQYFEGLSGIKNAYKFDNQGKAGFDGLKGYGLHLGAKAPIAAGTLTAGLYYVDAKEDLTADADQDFKYYGVSARYVYPLSKRTSVYGGAGYGQTSVDNAAANGSDQDTKLVQAYVGLSHTF</sequence>
<evidence type="ECO:0000256" key="3">
    <source>
        <dbReference type="ARBA" id="ARBA00022448"/>
    </source>
</evidence>
<evidence type="ECO:0000256" key="7">
    <source>
        <dbReference type="ARBA" id="ARBA00023065"/>
    </source>
</evidence>
<dbReference type="GO" id="GO:0015288">
    <property type="term" value="F:porin activity"/>
    <property type="evidence" value="ECO:0007669"/>
    <property type="project" value="UniProtKB-KW"/>
</dbReference>
<keyword evidence="7" id="KW-0406">Ion transport</keyword>
<evidence type="ECO:0000256" key="2">
    <source>
        <dbReference type="ARBA" id="ARBA00011233"/>
    </source>
</evidence>
<dbReference type="InterPro" id="IPR002299">
    <property type="entry name" value="Porin_Neis"/>
</dbReference>
<comment type="subcellular location">
    <subcellularLocation>
        <location evidence="1">Cell outer membrane</location>
        <topology evidence="1">Multi-pass membrane protein</topology>
    </subcellularLocation>
</comment>
<evidence type="ECO:0000256" key="8">
    <source>
        <dbReference type="ARBA" id="ARBA00023114"/>
    </source>
</evidence>
<comment type="subunit">
    <text evidence="2">Homotrimer.</text>
</comment>
<keyword evidence="8" id="KW-0626">Porin</keyword>
<dbReference type="STRING" id="1203554.HMPREF1476_01019"/>
<dbReference type="SUPFAM" id="SSF56935">
    <property type="entry name" value="Porins"/>
    <property type="match status" value="1"/>
</dbReference>
<evidence type="ECO:0000256" key="4">
    <source>
        <dbReference type="ARBA" id="ARBA00022452"/>
    </source>
</evidence>
<accession>S3BE20</accession>
<dbReference type="InterPro" id="IPR050298">
    <property type="entry name" value="Gram-neg_bact_OMP"/>
</dbReference>
<keyword evidence="14" id="KW-1185">Reference proteome</keyword>
<evidence type="ECO:0000256" key="5">
    <source>
        <dbReference type="ARBA" id="ARBA00022692"/>
    </source>
</evidence>
<evidence type="ECO:0000313" key="14">
    <source>
        <dbReference type="Proteomes" id="UP000014400"/>
    </source>
</evidence>
<evidence type="ECO:0000256" key="1">
    <source>
        <dbReference type="ARBA" id="ARBA00004571"/>
    </source>
</evidence>
<gene>
    <name evidence="13" type="ORF">HMPREF1476_01019</name>
</gene>
<dbReference type="AlphaFoldDB" id="S3BE20"/>
<dbReference type="Gene3D" id="2.40.160.10">
    <property type="entry name" value="Porin"/>
    <property type="match status" value="1"/>
</dbReference>
<dbReference type="PANTHER" id="PTHR34501">
    <property type="entry name" value="PROTEIN YDDL-RELATED"/>
    <property type="match status" value="1"/>
</dbReference>
<dbReference type="PRINTS" id="PR00184">
    <property type="entry name" value="NEISSPPORIN"/>
</dbReference>
<dbReference type="Pfam" id="PF13609">
    <property type="entry name" value="Porin_4"/>
    <property type="match status" value="1"/>
</dbReference>
<evidence type="ECO:0000256" key="11">
    <source>
        <dbReference type="SAM" id="SignalP"/>
    </source>
</evidence>
<feature type="domain" description="Porin" evidence="12">
    <location>
        <begin position="7"/>
        <end position="348"/>
    </location>
</feature>
<feature type="signal peptide" evidence="11">
    <location>
        <begin position="1"/>
        <end position="20"/>
    </location>
</feature>
<dbReference type="eggNOG" id="COG3203">
    <property type="taxonomic scope" value="Bacteria"/>
</dbReference>
<dbReference type="PANTHER" id="PTHR34501:SF9">
    <property type="entry name" value="MAJOR OUTER MEMBRANE PROTEIN P.IA"/>
    <property type="match status" value="1"/>
</dbReference>
<dbReference type="GO" id="GO:0046930">
    <property type="term" value="C:pore complex"/>
    <property type="evidence" value="ECO:0007669"/>
    <property type="project" value="UniProtKB-KW"/>
</dbReference>
<dbReference type="HOGENOM" id="CLU_038238_1_2_4"/>
<protein>
    <recommendedName>
        <fullName evidence="12">Porin domain-containing protein</fullName>
    </recommendedName>
</protein>
<evidence type="ECO:0000256" key="9">
    <source>
        <dbReference type="ARBA" id="ARBA00023136"/>
    </source>
</evidence>
<feature type="chain" id="PRO_5004506146" description="Porin domain-containing protein" evidence="11">
    <location>
        <begin position="21"/>
        <end position="374"/>
    </location>
</feature>
<dbReference type="GO" id="GO:0009279">
    <property type="term" value="C:cell outer membrane"/>
    <property type="evidence" value="ECO:0007669"/>
    <property type="project" value="UniProtKB-SubCell"/>
</dbReference>
<dbReference type="InterPro" id="IPR033900">
    <property type="entry name" value="Gram_neg_porin_domain"/>
</dbReference>
<evidence type="ECO:0000313" key="13">
    <source>
        <dbReference type="EMBL" id="EPD99563.1"/>
    </source>
</evidence>
<name>S3BE20_9BURK</name>
<dbReference type="EMBL" id="ATCF01000015">
    <property type="protein sequence ID" value="EPD99563.1"/>
    <property type="molecule type" value="Genomic_DNA"/>
</dbReference>
<keyword evidence="5" id="KW-0812">Transmembrane</keyword>
<evidence type="ECO:0000259" key="12">
    <source>
        <dbReference type="Pfam" id="PF13609"/>
    </source>
</evidence>
<organism evidence="13 14">
    <name type="scientific">Sutterella wadsworthensis HGA0223</name>
    <dbReference type="NCBI Taxonomy" id="1203554"/>
    <lineage>
        <taxon>Bacteria</taxon>
        <taxon>Pseudomonadati</taxon>
        <taxon>Pseudomonadota</taxon>
        <taxon>Betaproteobacteria</taxon>
        <taxon>Burkholderiales</taxon>
        <taxon>Sutterellaceae</taxon>
        <taxon>Sutterella</taxon>
    </lineage>
</organism>
<dbReference type="PATRIC" id="fig|1203554.3.peg.1045"/>
<evidence type="ECO:0000256" key="6">
    <source>
        <dbReference type="ARBA" id="ARBA00022729"/>
    </source>
</evidence>
<dbReference type="CDD" id="cd00342">
    <property type="entry name" value="gram_neg_porins"/>
    <property type="match status" value="1"/>
</dbReference>
<reference evidence="13 14" key="1">
    <citation type="submission" date="2013-04" db="EMBL/GenBank/DDBJ databases">
        <title>The Genome Sequence of Sutterella wadsworthensis HGA0223.</title>
        <authorList>
            <consortium name="The Broad Institute Genomics Platform"/>
            <person name="Earl A."/>
            <person name="Ward D."/>
            <person name="Feldgarden M."/>
            <person name="Gevers D."/>
            <person name="Schmidt T.M."/>
            <person name="Dover J."/>
            <person name="Dai D."/>
            <person name="Walker B."/>
            <person name="Young S."/>
            <person name="Zeng Q."/>
            <person name="Gargeya S."/>
            <person name="Fitzgerald M."/>
            <person name="Haas B."/>
            <person name="Abouelleil A."/>
            <person name="Allen A.W."/>
            <person name="Alvarado L."/>
            <person name="Arachchi H.M."/>
            <person name="Berlin A.M."/>
            <person name="Chapman S.B."/>
            <person name="Gainer-Dewar J."/>
            <person name="Goldberg J."/>
            <person name="Griggs A."/>
            <person name="Gujja S."/>
            <person name="Hansen M."/>
            <person name="Howarth C."/>
            <person name="Imamovic A."/>
            <person name="Ireland A."/>
            <person name="Larimer J."/>
            <person name="McCowan C."/>
            <person name="Murphy C."/>
            <person name="Pearson M."/>
            <person name="Poon T.W."/>
            <person name="Priest M."/>
            <person name="Roberts A."/>
            <person name="Saif S."/>
            <person name="Shea T."/>
            <person name="Sisk P."/>
            <person name="Sykes S."/>
            <person name="Wortman J."/>
            <person name="Nusbaum C."/>
            <person name="Birren B."/>
        </authorList>
    </citation>
    <scope>NUCLEOTIDE SEQUENCE [LARGE SCALE GENOMIC DNA]</scope>
    <source>
        <strain evidence="13 14">HGA0223</strain>
    </source>
</reference>
<keyword evidence="6 11" id="KW-0732">Signal</keyword>